<keyword evidence="6" id="KW-1185">Reference proteome</keyword>
<feature type="signal peptide" evidence="4">
    <location>
        <begin position="1"/>
        <end position="21"/>
    </location>
</feature>
<evidence type="ECO:0000256" key="2">
    <source>
        <dbReference type="SAM" id="MobiDB-lite"/>
    </source>
</evidence>
<evidence type="ECO:0000256" key="1">
    <source>
        <dbReference type="SAM" id="Coils"/>
    </source>
</evidence>
<feature type="compositionally biased region" description="Basic and acidic residues" evidence="2">
    <location>
        <begin position="165"/>
        <end position="175"/>
    </location>
</feature>
<keyword evidence="1" id="KW-0175">Coiled coil</keyword>
<feature type="region of interest" description="Disordered" evidence="2">
    <location>
        <begin position="139"/>
        <end position="190"/>
    </location>
</feature>
<feature type="compositionally biased region" description="Acidic residues" evidence="2">
    <location>
        <begin position="141"/>
        <end position="164"/>
    </location>
</feature>
<dbReference type="OrthoDB" id="7429417at2759"/>
<dbReference type="EMBL" id="OU900097">
    <property type="protein sequence ID" value="CAG9861542.1"/>
    <property type="molecule type" value="Genomic_DNA"/>
</dbReference>
<proteinExistence type="predicted"/>
<evidence type="ECO:0000313" key="6">
    <source>
        <dbReference type="Proteomes" id="UP001153712"/>
    </source>
</evidence>
<protein>
    <submittedName>
        <fullName evidence="5">Uncharacterized protein</fullName>
    </submittedName>
</protein>
<keyword evidence="3" id="KW-0472">Membrane</keyword>
<keyword evidence="3" id="KW-0812">Transmembrane</keyword>
<keyword evidence="4" id="KW-0732">Signal</keyword>
<sequence length="662" mass="77243">MFRRIASFSLVFHVIASGVFAVQAPRENSTVVQVQNVNHRHGVDNVETARQGRAMGNSIYAGFITCAFQYDAACFVDVARKYLDAQKRELLAQADEEVSRANPNTSLSNKPSQIASSIEKLFSELTNLFRDGLSNFFGKGDDDDSASETKEVDEDDDDDEEEDDKKDNSSRDVGEKKKRKRKTKEMEVKDEQRKEILNQFQKALEKYLKDMKQEYKEEEEVKDDKSIFQKFSEYFNEESKVESEKPEEQSGSFFQNILSFFNEYETTEKPQVHNETFFQQLFSQFKDEETIKEVNEKPEEESPGLFGNLFSLFADDPTTKKPEEQDNTSEQSNFDKVFSNFMKKKNDNKIEEKNAFQKFISQFVEDTTKKPDKEDSDENKKVLFQEFMTHFIEETKNKRKRENLSLIERFLSMFHEERNKKSDEIPETKTLNFDLNKIENFLSEVNKSLAEMTEKFTTTEKFIETTTIKEKQVPSTTKNPSVIPEEEPLKTVVVTRNQTINIFPYTSEKPPSIIEKVFVMEKSPASEKPMIFLIEGAKPADSTSPKAKKKEGPIRKLVKFIHKVMLGIVLLATIIFLLRFFYAFLALTRWLLQFKSFLSNAVETYLYLKDYEFSTPDIYEQYVVTTNDQDTLPYYKKWEWEDKTQQISSIDNSVDDPWILED</sequence>
<evidence type="ECO:0000313" key="5">
    <source>
        <dbReference type="EMBL" id="CAG9861542.1"/>
    </source>
</evidence>
<evidence type="ECO:0000256" key="4">
    <source>
        <dbReference type="SAM" id="SignalP"/>
    </source>
</evidence>
<dbReference type="Proteomes" id="UP001153712">
    <property type="component" value="Chromosome 4"/>
</dbReference>
<evidence type="ECO:0000256" key="3">
    <source>
        <dbReference type="SAM" id="Phobius"/>
    </source>
</evidence>
<name>A0A9N9XTM7_PHYSR</name>
<feature type="transmembrane region" description="Helical" evidence="3">
    <location>
        <begin position="564"/>
        <end position="587"/>
    </location>
</feature>
<gene>
    <name evidence="5" type="ORF">PHYEVI_LOCUS7877</name>
</gene>
<accession>A0A9N9XTM7</accession>
<reference evidence="5" key="1">
    <citation type="submission" date="2022-01" db="EMBL/GenBank/DDBJ databases">
        <authorList>
            <person name="King R."/>
        </authorList>
    </citation>
    <scope>NUCLEOTIDE SEQUENCE</scope>
</reference>
<feature type="coiled-coil region" evidence="1">
    <location>
        <begin position="197"/>
        <end position="224"/>
    </location>
</feature>
<dbReference type="AlphaFoldDB" id="A0A9N9XTM7"/>
<organism evidence="5 6">
    <name type="scientific">Phyllotreta striolata</name>
    <name type="common">Striped flea beetle</name>
    <name type="synonym">Crioceris striolata</name>
    <dbReference type="NCBI Taxonomy" id="444603"/>
    <lineage>
        <taxon>Eukaryota</taxon>
        <taxon>Metazoa</taxon>
        <taxon>Ecdysozoa</taxon>
        <taxon>Arthropoda</taxon>
        <taxon>Hexapoda</taxon>
        <taxon>Insecta</taxon>
        <taxon>Pterygota</taxon>
        <taxon>Neoptera</taxon>
        <taxon>Endopterygota</taxon>
        <taxon>Coleoptera</taxon>
        <taxon>Polyphaga</taxon>
        <taxon>Cucujiformia</taxon>
        <taxon>Chrysomeloidea</taxon>
        <taxon>Chrysomelidae</taxon>
        <taxon>Galerucinae</taxon>
        <taxon>Alticini</taxon>
        <taxon>Phyllotreta</taxon>
    </lineage>
</organism>
<feature type="chain" id="PRO_5040383992" evidence="4">
    <location>
        <begin position="22"/>
        <end position="662"/>
    </location>
</feature>
<keyword evidence="3" id="KW-1133">Transmembrane helix</keyword>